<protein>
    <submittedName>
        <fullName evidence="2">Protein BOLA2</fullName>
    </submittedName>
</protein>
<keyword evidence="3" id="KW-1185">Reference proteome</keyword>
<reference evidence="2" key="1">
    <citation type="journal article" date="2023" name="GigaByte">
        <title>Genome assembly of the bearded iris, Iris pallida Lam.</title>
        <authorList>
            <person name="Bruccoleri R.E."/>
            <person name="Oakeley E.J."/>
            <person name="Faust A.M.E."/>
            <person name="Altorfer M."/>
            <person name="Dessus-Babus S."/>
            <person name="Burckhardt D."/>
            <person name="Oertli M."/>
            <person name="Naumann U."/>
            <person name="Petersen F."/>
            <person name="Wong J."/>
        </authorList>
    </citation>
    <scope>NUCLEOTIDE SEQUENCE</scope>
    <source>
        <strain evidence="2">GSM-AAB239-AS_SAM_17_03QT</strain>
    </source>
</reference>
<name>A0AAX6EH92_IRIPA</name>
<keyword evidence="1" id="KW-0472">Membrane</keyword>
<dbReference type="Proteomes" id="UP001140949">
    <property type="component" value="Unassembled WGS sequence"/>
</dbReference>
<accession>A0AAX6EH92</accession>
<feature type="transmembrane region" description="Helical" evidence="1">
    <location>
        <begin position="18"/>
        <end position="37"/>
    </location>
</feature>
<comment type="caution">
    <text evidence="2">The sequence shown here is derived from an EMBL/GenBank/DDBJ whole genome shotgun (WGS) entry which is preliminary data.</text>
</comment>
<gene>
    <name evidence="2" type="ORF">M6B38_108230</name>
</gene>
<evidence type="ECO:0000256" key="1">
    <source>
        <dbReference type="SAM" id="Phobius"/>
    </source>
</evidence>
<keyword evidence="1" id="KW-0812">Transmembrane</keyword>
<evidence type="ECO:0000313" key="2">
    <source>
        <dbReference type="EMBL" id="KAJ6803386.1"/>
    </source>
</evidence>
<sequence length="78" mass="8912">MLNLTHKIQFNNFTEQTLIGLSISATWAWIILAYKYPVGKKKTQKQRFEMSYLCPAFVAHVESSMDTRSGRQGSSPQT</sequence>
<reference evidence="2" key="2">
    <citation type="submission" date="2023-04" db="EMBL/GenBank/DDBJ databases">
        <authorList>
            <person name="Bruccoleri R.E."/>
            <person name="Oakeley E.J."/>
            <person name="Faust A.-M."/>
            <person name="Dessus-Babus S."/>
            <person name="Altorfer M."/>
            <person name="Burckhardt D."/>
            <person name="Oertli M."/>
            <person name="Naumann U."/>
            <person name="Petersen F."/>
            <person name="Wong J."/>
        </authorList>
    </citation>
    <scope>NUCLEOTIDE SEQUENCE</scope>
    <source>
        <strain evidence="2">GSM-AAB239-AS_SAM_17_03QT</strain>
        <tissue evidence="2">Leaf</tissue>
    </source>
</reference>
<organism evidence="2 3">
    <name type="scientific">Iris pallida</name>
    <name type="common">Sweet iris</name>
    <dbReference type="NCBI Taxonomy" id="29817"/>
    <lineage>
        <taxon>Eukaryota</taxon>
        <taxon>Viridiplantae</taxon>
        <taxon>Streptophyta</taxon>
        <taxon>Embryophyta</taxon>
        <taxon>Tracheophyta</taxon>
        <taxon>Spermatophyta</taxon>
        <taxon>Magnoliopsida</taxon>
        <taxon>Liliopsida</taxon>
        <taxon>Asparagales</taxon>
        <taxon>Iridaceae</taxon>
        <taxon>Iridoideae</taxon>
        <taxon>Irideae</taxon>
        <taxon>Iris</taxon>
    </lineage>
</organism>
<dbReference type="AlphaFoldDB" id="A0AAX6EH92"/>
<proteinExistence type="predicted"/>
<evidence type="ECO:0000313" key="3">
    <source>
        <dbReference type="Proteomes" id="UP001140949"/>
    </source>
</evidence>
<dbReference type="EMBL" id="JANAVB010036615">
    <property type="protein sequence ID" value="KAJ6803386.1"/>
    <property type="molecule type" value="Genomic_DNA"/>
</dbReference>
<keyword evidence="1" id="KW-1133">Transmembrane helix</keyword>